<reference evidence="3" key="1">
    <citation type="submission" date="2024-01" db="EMBL/GenBank/DDBJ databases">
        <authorList>
            <person name="Webb A."/>
        </authorList>
    </citation>
    <scope>NUCLEOTIDE SEQUENCE</scope>
    <source>
        <strain evidence="3">Pm1</strain>
    </source>
</reference>
<dbReference type="Proteomes" id="UP001162060">
    <property type="component" value="Unassembled WGS sequence"/>
</dbReference>
<evidence type="ECO:0000256" key="1">
    <source>
        <dbReference type="SAM" id="MobiDB-lite"/>
    </source>
</evidence>
<evidence type="ECO:0000313" key="3">
    <source>
        <dbReference type="EMBL" id="CAK7940966.1"/>
    </source>
</evidence>
<keyword evidence="2" id="KW-1133">Transmembrane helix</keyword>
<feature type="compositionally biased region" description="Polar residues" evidence="1">
    <location>
        <begin position="1"/>
        <end position="21"/>
    </location>
</feature>
<name>A0AAV1V368_9STRA</name>
<proteinExistence type="predicted"/>
<dbReference type="EMBL" id="CAKLBY020000259">
    <property type="protein sequence ID" value="CAK7940966.1"/>
    <property type="molecule type" value="Genomic_DNA"/>
</dbReference>
<gene>
    <name evidence="3" type="ORF">PM001_LOCUS26116</name>
</gene>
<feature type="transmembrane region" description="Helical" evidence="2">
    <location>
        <begin position="90"/>
        <end position="110"/>
    </location>
</feature>
<keyword evidence="2" id="KW-0472">Membrane</keyword>
<dbReference type="AlphaFoldDB" id="A0AAV1V368"/>
<feature type="transmembrane region" description="Helical" evidence="2">
    <location>
        <begin position="116"/>
        <end position="135"/>
    </location>
</feature>
<sequence>MQLTSQHEAGIQNYHSSQSPEYNDDATVPSYAAKDFESPVAETDTGLSLHGLNIYGTLRKGDPAKFSPRNVPVSIIFLNVAKLAASQRLISMRSTFCFFFGLLSDGYPIVGFRRKAQLIISLVSTVVSYFALLALNAHGESLKRGTNALD</sequence>
<accession>A0AAV1V368</accession>
<evidence type="ECO:0000313" key="4">
    <source>
        <dbReference type="Proteomes" id="UP001162060"/>
    </source>
</evidence>
<organism evidence="3 4">
    <name type="scientific">Peronospora matthiolae</name>
    <dbReference type="NCBI Taxonomy" id="2874970"/>
    <lineage>
        <taxon>Eukaryota</taxon>
        <taxon>Sar</taxon>
        <taxon>Stramenopiles</taxon>
        <taxon>Oomycota</taxon>
        <taxon>Peronosporomycetes</taxon>
        <taxon>Peronosporales</taxon>
        <taxon>Peronosporaceae</taxon>
        <taxon>Peronospora</taxon>
    </lineage>
</organism>
<evidence type="ECO:0000256" key="2">
    <source>
        <dbReference type="SAM" id="Phobius"/>
    </source>
</evidence>
<protein>
    <submittedName>
        <fullName evidence="3">Uncharacterized protein</fullName>
    </submittedName>
</protein>
<feature type="region of interest" description="Disordered" evidence="1">
    <location>
        <begin position="1"/>
        <end position="24"/>
    </location>
</feature>
<keyword evidence="2" id="KW-0812">Transmembrane</keyword>
<comment type="caution">
    <text evidence="3">The sequence shown here is derived from an EMBL/GenBank/DDBJ whole genome shotgun (WGS) entry which is preliminary data.</text>
</comment>